<comment type="caution">
    <text evidence="1">The sequence shown here is derived from an EMBL/GenBank/DDBJ whole genome shotgun (WGS) entry which is preliminary data.</text>
</comment>
<dbReference type="AlphaFoldDB" id="A0A6N8LMZ6"/>
<dbReference type="EMBL" id="WSUT01000002">
    <property type="protein sequence ID" value="MWC42330.1"/>
    <property type="molecule type" value="Genomic_DNA"/>
</dbReference>
<reference evidence="1 2" key="1">
    <citation type="submission" date="2019-12" db="EMBL/GenBank/DDBJ databases">
        <authorList>
            <person name="Zheng J."/>
        </authorList>
    </citation>
    <scope>NUCLEOTIDE SEQUENCE [LARGE SCALE GENOMIC DNA]</scope>
    <source>
        <strain evidence="1 2">DSM 27347</strain>
    </source>
</reference>
<accession>A0A6N8LMZ6</accession>
<organism evidence="1 2">
    <name type="scientific">Sphingomonas carotinifaciens</name>
    <dbReference type="NCBI Taxonomy" id="1166323"/>
    <lineage>
        <taxon>Bacteria</taxon>
        <taxon>Pseudomonadati</taxon>
        <taxon>Pseudomonadota</taxon>
        <taxon>Alphaproteobacteria</taxon>
        <taxon>Sphingomonadales</taxon>
        <taxon>Sphingomonadaceae</taxon>
        <taxon>Sphingomonas</taxon>
    </lineage>
</organism>
<dbReference type="Proteomes" id="UP000436801">
    <property type="component" value="Unassembled WGS sequence"/>
</dbReference>
<sequence>MSNTPMHHEGPLKDCRRTIVLDECRTTRLIPALLCRSQSGCLRLTLDMTNDQYVGDWALSNPVSPSPPMQFFNQGLIDRQAIIARTCLPICDQSR</sequence>
<evidence type="ECO:0000313" key="2">
    <source>
        <dbReference type="Proteomes" id="UP000436801"/>
    </source>
</evidence>
<name>A0A6N8LMZ6_9SPHN</name>
<evidence type="ECO:0000313" key="1">
    <source>
        <dbReference type="EMBL" id="MWC42330.1"/>
    </source>
</evidence>
<dbReference type="RefSeq" id="WP_160146852.1">
    <property type="nucleotide sequence ID" value="NZ_FNBI01000009.1"/>
</dbReference>
<proteinExistence type="predicted"/>
<gene>
    <name evidence="1" type="ORF">GQR91_01465</name>
</gene>
<protein>
    <submittedName>
        <fullName evidence="1">Uncharacterized protein</fullName>
    </submittedName>
</protein>